<keyword evidence="1" id="KW-0732">Signal</keyword>
<feature type="signal peptide" evidence="1">
    <location>
        <begin position="1"/>
        <end position="20"/>
    </location>
</feature>
<evidence type="ECO:0000256" key="1">
    <source>
        <dbReference type="SAM" id="SignalP"/>
    </source>
</evidence>
<comment type="caution">
    <text evidence="2">The sequence shown here is derived from an EMBL/GenBank/DDBJ whole genome shotgun (WGS) entry which is preliminary data.</text>
</comment>
<dbReference type="Proteomes" id="UP001237737">
    <property type="component" value="Unassembled WGS sequence"/>
</dbReference>
<gene>
    <name evidence="2" type="ORF">J2T07_003246</name>
</gene>
<proteinExistence type="predicted"/>
<evidence type="ECO:0000313" key="3">
    <source>
        <dbReference type="Proteomes" id="UP001237737"/>
    </source>
</evidence>
<dbReference type="RefSeq" id="WP_306851203.1">
    <property type="nucleotide sequence ID" value="NZ_JAUSSK010000004.1"/>
</dbReference>
<sequence length="374" mass="41566">MKSHLRLAFLAGLVPIAATAGDSRDIDIYRELVRFRSQHLGAERAFGHTTHAFLSQLADDPTSFYAEPSETPAITNEIWWTLFLDGLPSDPATLSRTALDALKWQSGLSKALPGVDVLIDDQAIAAYRGREVAANARKAGIDPDIFWQAADMNGSMKTIAAGYAVALQILRDQMKAYDPADYGRRAIKPDVLQRYMAQSHPGRITEHDKRYLQDILRYEIRRNGTVTDADSRHALPAAYRVARTAAAYADQAGYANAQGFCTADRPLPWLPRHPAEMEYHQPLCFIAATDRAVQAWYRRELRQEEAILHRRGHTTSSPIMRLIAGVLAWVDVVSFIEVVEAVVAEDLVGIGALDEADAELAANRSTRLTCRIDR</sequence>
<keyword evidence="3" id="KW-1185">Reference proteome</keyword>
<reference evidence="2 3" key="1">
    <citation type="submission" date="2023-07" db="EMBL/GenBank/DDBJ databases">
        <title>Sorghum-associated microbial communities from plants grown in Nebraska, USA.</title>
        <authorList>
            <person name="Schachtman D."/>
        </authorList>
    </citation>
    <scope>NUCLEOTIDE SEQUENCE [LARGE SCALE GENOMIC DNA]</scope>
    <source>
        <strain evidence="2 3">CC60</strain>
    </source>
</reference>
<accession>A0ABT9T184</accession>
<dbReference type="EMBL" id="JAUSSK010000004">
    <property type="protein sequence ID" value="MDQ0011040.1"/>
    <property type="molecule type" value="Genomic_DNA"/>
</dbReference>
<name>A0ABT9T184_9GAMM</name>
<organism evidence="2 3">
    <name type="scientific">Luteibacter jiangsuensis</name>
    <dbReference type="NCBI Taxonomy" id="637577"/>
    <lineage>
        <taxon>Bacteria</taxon>
        <taxon>Pseudomonadati</taxon>
        <taxon>Pseudomonadota</taxon>
        <taxon>Gammaproteobacteria</taxon>
        <taxon>Lysobacterales</taxon>
        <taxon>Rhodanobacteraceae</taxon>
        <taxon>Luteibacter</taxon>
    </lineage>
</organism>
<protein>
    <submittedName>
        <fullName evidence="2">Uncharacterized protein</fullName>
    </submittedName>
</protein>
<evidence type="ECO:0000313" key="2">
    <source>
        <dbReference type="EMBL" id="MDQ0011040.1"/>
    </source>
</evidence>
<feature type="chain" id="PRO_5047414232" evidence="1">
    <location>
        <begin position="21"/>
        <end position="374"/>
    </location>
</feature>